<organism evidence="2 3">
    <name type="scientific">Roseicyclus persicicus</name>
    <dbReference type="NCBI Taxonomy" id="2650661"/>
    <lineage>
        <taxon>Bacteria</taxon>
        <taxon>Pseudomonadati</taxon>
        <taxon>Pseudomonadota</taxon>
        <taxon>Alphaproteobacteria</taxon>
        <taxon>Rhodobacterales</taxon>
        <taxon>Roseobacteraceae</taxon>
        <taxon>Roseicyclus</taxon>
    </lineage>
</organism>
<protein>
    <submittedName>
        <fullName evidence="2">Alpha/beta fold hydrolase</fullName>
    </submittedName>
</protein>
<keyword evidence="3" id="KW-1185">Reference proteome</keyword>
<dbReference type="PRINTS" id="PR00412">
    <property type="entry name" value="EPOXHYDRLASE"/>
</dbReference>
<proteinExistence type="predicted"/>
<dbReference type="RefSeq" id="WP_168623440.1">
    <property type="nucleotide sequence ID" value="NZ_JAAZQQ010000003.1"/>
</dbReference>
<evidence type="ECO:0000313" key="3">
    <source>
        <dbReference type="Proteomes" id="UP000526408"/>
    </source>
</evidence>
<feature type="domain" description="AB hydrolase-1" evidence="1">
    <location>
        <begin position="37"/>
        <end position="271"/>
    </location>
</feature>
<gene>
    <name evidence="2" type="ORF">HCU73_10630</name>
</gene>
<dbReference type="EMBL" id="JAAZQQ010000003">
    <property type="protein sequence ID" value="NKX45047.1"/>
    <property type="molecule type" value="Genomic_DNA"/>
</dbReference>
<dbReference type="GO" id="GO:0016787">
    <property type="term" value="F:hydrolase activity"/>
    <property type="evidence" value="ECO:0007669"/>
    <property type="project" value="UniProtKB-KW"/>
</dbReference>
<dbReference type="SUPFAM" id="SSF53474">
    <property type="entry name" value="alpha/beta-Hydrolases"/>
    <property type="match status" value="1"/>
</dbReference>
<dbReference type="PRINTS" id="PR00111">
    <property type="entry name" value="ABHYDROLASE"/>
</dbReference>
<comment type="caution">
    <text evidence="2">The sequence shown here is derived from an EMBL/GenBank/DDBJ whole genome shotgun (WGS) entry which is preliminary data.</text>
</comment>
<dbReference type="Gene3D" id="3.40.50.1820">
    <property type="entry name" value="alpha/beta hydrolase"/>
    <property type="match status" value="1"/>
</dbReference>
<dbReference type="InterPro" id="IPR017497">
    <property type="entry name" value="BchO"/>
</dbReference>
<evidence type="ECO:0000259" key="1">
    <source>
        <dbReference type="Pfam" id="PF00561"/>
    </source>
</evidence>
<dbReference type="PANTHER" id="PTHR46438:SF11">
    <property type="entry name" value="LIPASE-RELATED"/>
    <property type="match status" value="1"/>
</dbReference>
<dbReference type="Pfam" id="PF00561">
    <property type="entry name" value="Abhydrolase_1"/>
    <property type="match status" value="1"/>
</dbReference>
<evidence type="ECO:0000313" key="2">
    <source>
        <dbReference type="EMBL" id="NKX45047.1"/>
    </source>
</evidence>
<dbReference type="Proteomes" id="UP000526408">
    <property type="component" value="Unassembled WGS sequence"/>
</dbReference>
<name>A0A7X6GZ35_9RHOB</name>
<keyword evidence="2" id="KW-0378">Hydrolase</keyword>
<dbReference type="InterPro" id="IPR000639">
    <property type="entry name" value="Epox_hydrolase-like"/>
</dbReference>
<sequence length="288" mass="30443">MTPDLPPEDWPHRAASRIVAARPHRWHVQVTGAGPDVLLLHGAGASSHSWARLVPDLTRRHRVIALDLPGHGWTRSPRGRARLADVARDIATLCAQEGWAPEVVIGHSAGGAVGLELARQGLITPRRIVVVNGALEDFRGAAGVLFPIMAKVLALNPFTGLLISQGSRSLSQVRSILASAGTELDEAALAPYARLIQRRAHVDGTLAMMAQWSLEDLNRALPGIGTPTLFLHGEKDGAVAVRVAERAVAAMPDARLVVLAGVGHLAHEEAPAEVAEQIAQFTAGAAAE</sequence>
<reference evidence="2 3" key="1">
    <citation type="submission" date="2020-04" db="EMBL/GenBank/DDBJ databases">
        <authorList>
            <person name="Yoon J."/>
        </authorList>
    </citation>
    <scope>NUCLEOTIDE SEQUENCE [LARGE SCALE GENOMIC DNA]</scope>
    <source>
        <strain evidence="2 3">KMU-115</strain>
    </source>
</reference>
<dbReference type="InterPro" id="IPR000073">
    <property type="entry name" value="AB_hydrolase_1"/>
</dbReference>
<accession>A0A7X6GZ35</accession>
<dbReference type="InterPro" id="IPR029058">
    <property type="entry name" value="AB_hydrolase_fold"/>
</dbReference>
<dbReference type="PANTHER" id="PTHR46438">
    <property type="entry name" value="ALPHA/BETA-HYDROLASES SUPERFAMILY PROTEIN"/>
    <property type="match status" value="1"/>
</dbReference>
<dbReference type="NCBIfam" id="TIGR03056">
    <property type="entry name" value="bchO_mg_che_rel"/>
    <property type="match status" value="1"/>
</dbReference>
<dbReference type="AlphaFoldDB" id="A0A7X6GZ35"/>